<dbReference type="RefSeq" id="WP_377318375.1">
    <property type="nucleotide sequence ID" value="NZ_JBHUIY010000042.1"/>
</dbReference>
<dbReference type="SUPFAM" id="SSF51735">
    <property type="entry name" value="NAD(P)-binding Rossmann-fold domains"/>
    <property type="match status" value="1"/>
</dbReference>
<evidence type="ECO:0000313" key="8">
    <source>
        <dbReference type="EMBL" id="MFD2235312.1"/>
    </source>
</evidence>
<comment type="function">
    <text evidence="6">Catalyzes the reduction of dTDP-6-deoxy-L-lyxo-4-hexulose to yield dTDP-L-rhamnose.</text>
</comment>
<keyword evidence="6" id="KW-0521">NADP</keyword>
<dbReference type="NCBIfam" id="TIGR01214">
    <property type="entry name" value="rmlD"/>
    <property type="match status" value="1"/>
</dbReference>
<reference evidence="9" key="1">
    <citation type="journal article" date="2019" name="Int. J. Syst. Evol. Microbiol.">
        <title>The Global Catalogue of Microorganisms (GCM) 10K type strain sequencing project: providing services to taxonomists for standard genome sequencing and annotation.</title>
        <authorList>
            <consortium name="The Broad Institute Genomics Platform"/>
            <consortium name="The Broad Institute Genome Sequencing Center for Infectious Disease"/>
            <person name="Wu L."/>
            <person name="Ma J."/>
        </authorList>
    </citation>
    <scope>NUCLEOTIDE SEQUENCE [LARGE SCALE GENOMIC DNA]</scope>
    <source>
        <strain evidence="9">KCTC 15012</strain>
    </source>
</reference>
<feature type="domain" description="RmlD-like substrate binding" evidence="7">
    <location>
        <begin position="1"/>
        <end position="284"/>
    </location>
</feature>
<evidence type="ECO:0000256" key="1">
    <source>
        <dbReference type="ARBA" id="ARBA00004781"/>
    </source>
</evidence>
<dbReference type="CDD" id="cd05254">
    <property type="entry name" value="dTDP_HR_like_SDR_e"/>
    <property type="match status" value="1"/>
</dbReference>
<organism evidence="8 9">
    <name type="scientific">Phaeospirillum tilakii</name>
    <dbReference type="NCBI Taxonomy" id="741673"/>
    <lineage>
        <taxon>Bacteria</taxon>
        <taxon>Pseudomonadati</taxon>
        <taxon>Pseudomonadota</taxon>
        <taxon>Alphaproteobacteria</taxon>
        <taxon>Rhodospirillales</taxon>
        <taxon>Rhodospirillaceae</taxon>
        <taxon>Phaeospirillum</taxon>
    </lineage>
</organism>
<comment type="pathway">
    <text evidence="1 6">Carbohydrate biosynthesis; dTDP-L-rhamnose biosynthesis.</text>
</comment>
<dbReference type="InterPro" id="IPR029903">
    <property type="entry name" value="RmlD-like-bd"/>
</dbReference>
<dbReference type="EMBL" id="JBHUIY010000042">
    <property type="protein sequence ID" value="MFD2235312.1"/>
    <property type="molecule type" value="Genomic_DNA"/>
</dbReference>
<dbReference type="GO" id="GO:0008831">
    <property type="term" value="F:dTDP-4-dehydrorhamnose reductase activity"/>
    <property type="evidence" value="ECO:0007669"/>
    <property type="project" value="UniProtKB-EC"/>
</dbReference>
<dbReference type="InterPro" id="IPR005913">
    <property type="entry name" value="dTDP_dehydrorham_reduct"/>
</dbReference>
<dbReference type="Gene3D" id="3.40.50.720">
    <property type="entry name" value="NAD(P)-binding Rossmann-like Domain"/>
    <property type="match status" value="1"/>
</dbReference>
<evidence type="ECO:0000313" key="9">
    <source>
        <dbReference type="Proteomes" id="UP001597296"/>
    </source>
</evidence>
<proteinExistence type="inferred from homology"/>
<sequence>MTLLVFGGAGQLGRALARAGGDAVRGCGRAEADITRPAEVVAAFDRHRPTLVVNAAAHTAVDQAESEPERAFAINADGPAVLAEACRVHGLPLIHLSTDYVFDGSARRPYREDDPTAPLGVYGRSKLAGERAVRAGLDAHLILRTAWVVSPGGRNFVLTMLRLARERAEIGVVTDQRGSPTSAAALAEAILRLAARLEAGAGGFGTFHFTGGGATTWHDLAAHIFRRAAERGLTVPVLKPLSSAQFPTPARRPAWSVLDCSRIRAVHGIEQTPWPVLVDACLEQIWSA</sequence>
<comment type="cofactor">
    <cofactor evidence="6">
        <name>Mg(2+)</name>
        <dbReference type="ChEBI" id="CHEBI:18420"/>
    </cofactor>
    <text evidence="6">Binds 1 Mg(2+) ion per monomer.</text>
</comment>
<comment type="caution">
    <text evidence="8">The sequence shown here is derived from an EMBL/GenBank/DDBJ whole genome shotgun (WGS) entry which is preliminary data.</text>
</comment>
<comment type="catalytic activity">
    <reaction evidence="5 6">
        <text>dTDP-beta-L-rhamnose + NADP(+) = dTDP-4-dehydro-beta-L-rhamnose + NADPH + H(+)</text>
        <dbReference type="Rhea" id="RHEA:21796"/>
        <dbReference type="ChEBI" id="CHEBI:15378"/>
        <dbReference type="ChEBI" id="CHEBI:57510"/>
        <dbReference type="ChEBI" id="CHEBI:57783"/>
        <dbReference type="ChEBI" id="CHEBI:58349"/>
        <dbReference type="ChEBI" id="CHEBI:62830"/>
        <dbReference type="EC" id="1.1.1.133"/>
    </reaction>
</comment>
<evidence type="ECO:0000256" key="3">
    <source>
        <dbReference type="ARBA" id="ARBA00012929"/>
    </source>
</evidence>
<protein>
    <recommendedName>
        <fullName evidence="4 6">dTDP-4-dehydrorhamnose reductase</fullName>
        <ecNumber evidence="3 6">1.1.1.133</ecNumber>
    </recommendedName>
</protein>
<keyword evidence="6 8" id="KW-0560">Oxidoreductase</keyword>
<dbReference type="PANTHER" id="PTHR10491">
    <property type="entry name" value="DTDP-4-DEHYDRORHAMNOSE REDUCTASE"/>
    <property type="match status" value="1"/>
</dbReference>
<evidence type="ECO:0000256" key="6">
    <source>
        <dbReference type="RuleBase" id="RU364082"/>
    </source>
</evidence>
<dbReference type="PANTHER" id="PTHR10491:SF4">
    <property type="entry name" value="METHIONINE ADENOSYLTRANSFERASE 2 SUBUNIT BETA"/>
    <property type="match status" value="1"/>
</dbReference>
<evidence type="ECO:0000256" key="4">
    <source>
        <dbReference type="ARBA" id="ARBA00017099"/>
    </source>
</evidence>
<accession>A0ABW5CEN9</accession>
<dbReference type="InterPro" id="IPR036291">
    <property type="entry name" value="NAD(P)-bd_dom_sf"/>
</dbReference>
<evidence type="ECO:0000259" key="7">
    <source>
        <dbReference type="Pfam" id="PF04321"/>
    </source>
</evidence>
<dbReference type="EC" id="1.1.1.133" evidence="3 6"/>
<evidence type="ECO:0000256" key="2">
    <source>
        <dbReference type="ARBA" id="ARBA00010944"/>
    </source>
</evidence>
<dbReference type="Proteomes" id="UP001597296">
    <property type="component" value="Unassembled WGS sequence"/>
</dbReference>
<dbReference type="Gene3D" id="3.90.25.10">
    <property type="entry name" value="UDP-galactose 4-epimerase, domain 1"/>
    <property type="match status" value="1"/>
</dbReference>
<name>A0ABW5CEN9_9PROT</name>
<gene>
    <name evidence="8" type="primary">rfbD</name>
    <name evidence="8" type="ORF">ACFSNB_16010</name>
</gene>
<comment type="similarity">
    <text evidence="2 6">Belongs to the dTDP-4-dehydrorhamnose reductase family.</text>
</comment>
<keyword evidence="9" id="KW-1185">Reference proteome</keyword>
<dbReference type="Pfam" id="PF04321">
    <property type="entry name" value="RmlD_sub_bind"/>
    <property type="match status" value="1"/>
</dbReference>
<evidence type="ECO:0000256" key="5">
    <source>
        <dbReference type="ARBA" id="ARBA00048200"/>
    </source>
</evidence>